<evidence type="ECO:0000313" key="2">
    <source>
        <dbReference type="EMBL" id="MBS2963726.1"/>
    </source>
</evidence>
<evidence type="ECO:0000313" key="3">
    <source>
        <dbReference type="Proteomes" id="UP000677913"/>
    </source>
</evidence>
<keyword evidence="2" id="KW-0012">Acyltransferase</keyword>
<dbReference type="EC" id="2.3.1.-" evidence="2"/>
<reference evidence="2" key="1">
    <citation type="submission" date="2021-04" db="EMBL/GenBank/DDBJ databases">
        <title>Genome based classification of Actinospica acidithermotolerans sp. nov., an actinobacterium isolated from an Indonesian hot spring.</title>
        <authorList>
            <person name="Kusuma A.B."/>
            <person name="Putra K.E."/>
            <person name="Nafisah S."/>
            <person name="Loh J."/>
            <person name="Nouioui I."/>
            <person name="Goodfellow M."/>
        </authorList>
    </citation>
    <scope>NUCLEOTIDE SEQUENCE</scope>
    <source>
        <strain evidence="2">DSM 45618</strain>
    </source>
</reference>
<proteinExistence type="predicted"/>
<feature type="domain" description="N-acetyltransferase" evidence="1">
    <location>
        <begin position="132"/>
        <end position="262"/>
    </location>
</feature>
<gene>
    <name evidence="2" type="ORF">KGA66_11750</name>
</gene>
<name>A0A8J8BD52_9ACTN</name>
<protein>
    <submittedName>
        <fullName evidence="2">GNAT family N-acetyltransferase</fullName>
        <ecNumber evidence="2">2.3.1.-</ecNumber>
    </submittedName>
</protein>
<comment type="caution">
    <text evidence="2">The sequence shown here is derived from an EMBL/GenBank/DDBJ whole genome shotgun (WGS) entry which is preliminary data.</text>
</comment>
<organism evidence="2 3">
    <name type="scientific">Actinocrinis puniceicyclus</name>
    <dbReference type="NCBI Taxonomy" id="977794"/>
    <lineage>
        <taxon>Bacteria</taxon>
        <taxon>Bacillati</taxon>
        <taxon>Actinomycetota</taxon>
        <taxon>Actinomycetes</taxon>
        <taxon>Catenulisporales</taxon>
        <taxon>Actinospicaceae</taxon>
        <taxon>Actinocrinis</taxon>
    </lineage>
</organism>
<accession>A0A8J8BD52</accession>
<dbReference type="RefSeq" id="WP_211467690.1">
    <property type="nucleotide sequence ID" value="NZ_JAGSXH010000033.1"/>
</dbReference>
<dbReference type="AlphaFoldDB" id="A0A8J8BD52"/>
<dbReference type="Proteomes" id="UP000677913">
    <property type="component" value="Unassembled WGS sequence"/>
</dbReference>
<dbReference type="InterPro" id="IPR016181">
    <property type="entry name" value="Acyl_CoA_acyltransferase"/>
</dbReference>
<dbReference type="Gene3D" id="3.40.630.30">
    <property type="match status" value="1"/>
</dbReference>
<dbReference type="InterPro" id="IPR000182">
    <property type="entry name" value="GNAT_dom"/>
</dbReference>
<dbReference type="PROSITE" id="PS51186">
    <property type="entry name" value="GNAT"/>
    <property type="match status" value="1"/>
</dbReference>
<dbReference type="EMBL" id="JAGSXH010000033">
    <property type="protein sequence ID" value="MBS2963726.1"/>
    <property type="molecule type" value="Genomic_DNA"/>
</dbReference>
<sequence>MTVEESSIVRGICSVRRLTAAELHAAAPDDVMVISETRGGAIAAWSLEGGFAFAAADDYSGSACWLSVVGEPRAAPFLVDAAVADLGARISGVTVPRGVPLARWNADPQPGDEADSDWDLMATWSPPPAQPAESRVSTIEDRPQIQAFLDRVNPRHSVRADYALVDEWVAVRDEASGTLLAVGALTRRISGIAYLASIATDPVQRARGFGGAVTASLTRRVFERGEKLCTLAHYHPNEPARSIYVRTGYRTTHRFSSGVIRR</sequence>
<keyword evidence="3" id="KW-1185">Reference proteome</keyword>
<keyword evidence="2" id="KW-0808">Transferase</keyword>
<evidence type="ECO:0000259" key="1">
    <source>
        <dbReference type="PROSITE" id="PS51186"/>
    </source>
</evidence>
<dbReference type="InterPro" id="IPR013653">
    <property type="entry name" value="GCN5-like_dom"/>
</dbReference>
<dbReference type="GO" id="GO:0016747">
    <property type="term" value="F:acyltransferase activity, transferring groups other than amino-acyl groups"/>
    <property type="evidence" value="ECO:0007669"/>
    <property type="project" value="InterPro"/>
</dbReference>
<dbReference type="Pfam" id="PF08445">
    <property type="entry name" value="FR47"/>
    <property type="match status" value="1"/>
</dbReference>
<dbReference type="SUPFAM" id="SSF55729">
    <property type="entry name" value="Acyl-CoA N-acyltransferases (Nat)"/>
    <property type="match status" value="1"/>
</dbReference>